<keyword evidence="1" id="KW-0808">Transferase</keyword>
<organism evidence="5 6">
    <name type="scientific">Monosporascus cannonballus</name>
    <dbReference type="NCBI Taxonomy" id="155416"/>
    <lineage>
        <taxon>Eukaryota</taxon>
        <taxon>Fungi</taxon>
        <taxon>Dikarya</taxon>
        <taxon>Ascomycota</taxon>
        <taxon>Pezizomycotina</taxon>
        <taxon>Sordariomycetes</taxon>
        <taxon>Xylariomycetidae</taxon>
        <taxon>Xylariales</taxon>
        <taxon>Xylariales incertae sedis</taxon>
        <taxon>Monosporascus</taxon>
    </lineage>
</organism>
<gene>
    <name evidence="5" type="ORF">DL762_007106</name>
</gene>
<feature type="compositionally biased region" description="Low complexity" evidence="4">
    <location>
        <begin position="414"/>
        <end position="427"/>
    </location>
</feature>
<dbReference type="InterPro" id="IPR008949">
    <property type="entry name" value="Isoprenoid_synthase_dom_sf"/>
</dbReference>
<dbReference type="Gene3D" id="1.10.600.10">
    <property type="entry name" value="Farnesyl Diphosphate Synthase"/>
    <property type="match status" value="2"/>
</dbReference>
<dbReference type="SFLD" id="SFLDS00005">
    <property type="entry name" value="Isoprenoid_Synthase_Type_I"/>
    <property type="match status" value="1"/>
</dbReference>
<dbReference type="PANTHER" id="PTHR12001">
    <property type="entry name" value="GERANYLGERANYL PYROPHOSPHATE SYNTHASE"/>
    <property type="match status" value="1"/>
</dbReference>
<dbReference type="InterPro" id="IPR000092">
    <property type="entry name" value="Polyprenyl_synt"/>
</dbReference>
<evidence type="ECO:0000313" key="5">
    <source>
        <dbReference type="EMBL" id="RYO81434.1"/>
    </source>
</evidence>
<protein>
    <recommendedName>
        <fullName evidence="7">Geranylgeranyl pyrophosphate synthase</fullName>
    </recommendedName>
</protein>
<dbReference type="InterPro" id="IPR033749">
    <property type="entry name" value="Polyprenyl_synt_CS"/>
</dbReference>
<evidence type="ECO:0000256" key="3">
    <source>
        <dbReference type="ARBA" id="ARBA00022842"/>
    </source>
</evidence>
<keyword evidence="3" id="KW-0460">Magnesium</keyword>
<dbReference type="PROSITE" id="PS00723">
    <property type="entry name" value="POLYPRENYL_SYNTHASE_1"/>
    <property type="match status" value="1"/>
</dbReference>
<evidence type="ECO:0000313" key="6">
    <source>
        <dbReference type="Proteomes" id="UP000294003"/>
    </source>
</evidence>
<dbReference type="Pfam" id="PF19086">
    <property type="entry name" value="Terpene_syn_C_2"/>
    <property type="match status" value="1"/>
</dbReference>
<dbReference type="EMBL" id="QJNS01000251">
    <property type="protein sequence ID" value="RYO81434.1"/>
    <property type="molecule type" value="Genomic_DNA"/>
</dbReference>
<feature type="region of interest" description="Disordered" evidence="4">
    <location>
        <begin position="385"/>
        <end position="427"/>
    </location>
</feature>
<evidence type="ECO:0008006" key="7">
    <source>
        <dbReference type="Google" id="ProtNLM"/>
    </source>
</evidence>
<evidence type="ECO:0000256" key="2">
    <source>
        <dbReference type="ARBA" id="ARBA00022723"/>
    </source>
</evidence>
<dbReference type="SUPFAM" id="SSF48576">
    <property type="entry name" value="Terpenoid synthases"/>
    <property type="match status" value="2"/>
</dbReference>
<dbReference type="Proteomes" id="UP000294003">
    <property type="component" value="Unassembled WGS sequence"/>
</dbReference>
<reference evidence="5 6" key="1">
    <citation type="submission" date="2018-06" db="EMBL/GenBank/DDBJ databases">
        <title>Complete Genomes of Monosporascus.</title>
        <authorList>
            <person name="Robinson A.J."/>
            <person name="Natvig D.O."/>
        </authorList>
    </citation>
    <scope>NUCLEOTIDE SEQUENCE [LARGE SCALE GENOMIC DNA]</scope>
    <source>
        <strain evidence="5 6">CBS 609.92</strain>
    </source>
</reference>
<comment type="caution">
    <text evidence="5">The sequence shown here is derived from an EMBL/GenBank/DDBJ whole genome shotgun (WGS) entry which is preliminary data.</text>
</comment>
<keyword evidence="2" id="KW-0479">Metal-binding</keyword>
<sequence length="757" mass="84912">MLSNDELYPYSVPVDRETVVRSGALTSLPVRIHKNDDLADAGAKCLTGDWGRIMNDGQDKKSNGSPSVVGNWGSFIWPESIPDRLGLLCYLLDVGCFHDDACEEMSIAAAHAEHLDLDAAMDVEDARALSSDSRSAKTKDLVSMAILECIKVDRVGALRMLTAYRKKWLAIMETYDTEEIDNLDDYFFSRANNGGMGAYYAMLEFSLGIVVSDEEYEMMAVPIKHVERCMLLTNDYWSWPREREQAKTQEAGKVFNTIWFLMKQYQCTEEEAKARVAEMVVAEEARWVEAKDRLYLEHPDLRDDLVKFLENLHTALAGNDFWSSQCYRHNDWTHVPEQPLADHPKVHELASMGQAVMLANSNASRITTSGTTRDTDHVATSMVPTHSFIDKAPSPGVEAEVGSTASASDTNTHSETPSSINSPLSSLLSDSAPTASLSKELRVITLAEDVVTAPIQYIHSLPSKGFRAALVDCLNRWLDVPQQDMDGIKQVINSLHDSSLILDDIEDDSKLRRGFPVAHVVYGTGQAINSATYLYVQAVQAIHSLGNKEMMDIFLGHLKQLFLGQSLDLYWTFNRKCPTKGEYFGMISQKTGAFLSLLAELMVAASPCYKAGDRKQQSFLTLKMFSNFSRLSGLYYQVRDDYLNIMSADYASKKGYAEDLDEQKFSYLLVYMAHNRPDMMVQVEGMFKAMRNGEAEPMETKKFIVSLLHKSGAVEATRLLLLEWQESIMKEIQTLESQFGTPNPTLRLLMESLRIDA</sequence>
<evidence type="ECO:0000256" key="1">
    <source>
        <dbReference type="ARBA" id="ARBA00022679"/>
    </source>
</evidence>
<keyword evidence="6" id="KW-1185">Reference proteome</keyword>
<evidence type="ECO:0000256" key="4">
    <source>
        <dbReference type="SAM" id="MobiDB-lite"/>
    </source>
</evidence>
<dbReference type="Pfam" id="PF00348">
    <property type="entry name" value="polyprenyl_synt"/>
    <property type="match status" value="1"/>
</dbReference>
<accession>A0ABY0H4H0</accession>
<name>A0ABY0H4H0_9PEZI</name>
<dbReference type="PANTHER" id="PTHR12001:SF72">
    <property type="entry name" value="THIJ_PFPI FAMILY PROTEIN (AFU_ORTHOLOGUE AFUA_3G01210)-RELATED"/>
    <property type="match status" value="1"/>
</dbReference>
<proteinExistence type="predicted"/>
<feature type="compositionally biased region" description="Polar residues" evidence="4">
    <location>
        <begin position="403"/>
        <end position="413"/>
    </location>
</feature>